<dbReference type="Proteomes" id="UP000377803">
    <property type="component" value="Chromosome"/>
</dbReference>
<sequence length="188" mass="21534">MNYSIKPEEHELREARQAVEKTLEGCKYVLEKDEDLEFSLGHTGLDAVEGFGVSGTALSPSTAEIFFNTEVDSWKENLEDLTADIYGQTWFYENSEVNFVWQQVLASITGLMVIEKISDQKGVEIEDLQEEWAEKKTDISEQISEQPENLSWQLKTAIGHELLEEYELEEFPELNRTDVLEAGDSLFE</sequence>
<evidence type="ECO:0000313" key="2">
    <source>
        <dbReference type="Proteomes" id="UP000377803"/>
    </source>
</evidence>
<dbReference type="EMBL" id="CP040089">
    <property type="protein sequence ID" value="QGA80051.1"/>
    <property type="molecule type" value="Genomic_DNA"/>
</dbReference>
<keyword evidence="2" id="KW-1185">Reference proteome</keyword>
<evidence type="ECO:0000313" key="1">
    <source>
        <dbReference type="EMBL" id="QGA80051.1"/>
    </source>
</evidence>
<gene>
    <name evidence="1" type="ORF">LC1Nh_0143</name>
</gene>
<reference evidence="2" key="1">
    <citation type="submission" date="2019-05" db="EMBL/GenBank/DDBJ databases">
        <title>Candidatus Nanohalobium constans, a novel model system to study the DPANN nano-sized archaea: genomic and physiological characterization of a nanoarchaeon co-cultured with its chitinotrophic host.</title>
        <authorList>
            <person name="La Cono V."/>
            <person name="Arcadi E."/>
            <person name="Crisafi F."/>
            <person name="Denaro R."/>
            <person name="La Spada G."/>
            <person name="Messina E."/>
            <person name="Smedile F."/>
            <person name="Toshchakov S.V."/>
            <person name="Shevchenko M.A."/>
            <person name="Golyshin P.N."/>
            <person name="Golyshina O.V."/>
            <person name="Ferrer M."/>
            <person name="Rohde M."/>
            <person name="Mushegian A."/>
            <person name="Sorokin D.Y."/>
            <person name="Giuliano L."/>
            <person name="Yakimov M.M."/>
        </authorList>
    </citation>
    <scope>NUCLEOTIDE SEQUENCE [LARGE SCALE GENOMIC DNA]</scope>
    <source>
        <strain evidence="2">LC1Nh</strain>
    </source>
</reference>
<name>A0A5Q0UFB6_9ARCH</name>
<dbReference type="AlphaFoldDB" id="A0A5Q0UFB6"/>
<proteinExistence type="predicted"/>
<dbReference type="RefSeq" id="WP_153549789.1">
    <property type="nucleotide sequence ID" value="NZ_CP040089.1"/>
</dbReference>
<dbReference type="GeneID" id="42364524"/>
<dbReference type="KEGG" id="ncon:LC1Nh_0143"/>
<accession>A0A5Q0UFB6</accession>
<organism evidence="1 2">
    <name type="scientific">Candidatus Nanohalobium constans</name>
    <dbReference type="NCBI Taxonomy" id="2565781"/>
    <lineage>
        <taxon>Archaea</taxon>
        <taxon>Candidatus Nanohalarchaeota</taxon>
        <taxon>Candidatus Nanohalobia</taxon>
        <taxon>Candidatus Nanohalobiales</taxon>
        <taxon>Candidatus Nanohalobiaceae</taxon>
        <taxon>Candidatus Nanohalobium</taxon>
    </lineage>
</organism>
<protein>
    <submittedName>
        <fullName evidence="1">Uncharacterized protein</fullName>
    </submittedName>
</protein>